<dbReference type="Gene3D" id="3.40.710.10">
    <property type="entry name" value="DD-peptidase/beta-lactamase superfamily"/>
    <property type="match status" value="1"/>
</dbReference>
<organism evidence="4 5">
    <name type="scientific">Streptomyces orinoci</name>
    <name type="common">Streptoverticillium orinoci</name>
    <dbReference type="NCBI Taxonomy" id="67339"/>
    <lineage>
        <taxon>Bacteria</taxon>
        <taxon>Bacillati</taxon>
        <taxon>Actinomycetota</taxon>
        <taxon>Actinomycetes</taxon>
        <taxon>Kitasatosporales</taxon>
        <taxon>Streptomycetaceae</taxon>
        <taxon>Streptomyces</taxon>
    </lineage>
</organism>
<dbReference type="EMBL" id="JBFAUK010000004">
    <property type="protein sequence ID" value="MEV5506296.1"/>
    <property type="molecule type" value="Genomic_DNA"/>
</dbReference>
<dbReference type="InterPro" id="IPR001466">
    <property type="entry name" value="Beta-lactam-related"/>
</dbReference>
<keyword evidence="2" id="KW-0732">Signal</keyword>
<protein>
    <submittedName>
        <fullName evidence="4">Serine hydrolase domain-containing protein</fullName>
        <ecNumber evidence="4">3.1.1.103</ecNumber>
    </submittedName>
</protein>
<keyword evidence="4" id="KW-0378">Hydrolase</keyword>
<dbReference type="PANTHER" id="PTHR46825">
    <property type="entry name" value="D-ALANYL-D-ALANINE-CARBOXYPEPTIDASE/ENDOPEPTIDASE AMPH"/>
    <property type="match status" value="1"/>
</dbReference>
<evidence type="ECO:0000313" key="4">
    <source>
        <dbReference type="EMBL" id="MEV5506296.1"/>
    </source>
</evidence>
<dbReference type="EC" id="3.1.1.103" evidence="4"/>
<name>A0ABV3JTS0_STRON</name>
<dbReference type="Pfam" id="PF00144">
    <property type="entry name" value="Beta-lactamase"/>
    <property type="match status" value="1"/>
</dbReference>
<dbReference type="SUPFAM" id="SSF56601">
    <property type="entry name" value="beta-lactamase/transpeptidase-like"/>
    <property type="match status" value="1"/>
</dbReference>
<feature type="compositionally biased region" description="Basic and acidic residues" evidence="1">
    <location>
        <begin position="72"/>
        <end position="87"/>
    </location>
</feature>
<evidence type="ECO:0000256" key="2">
    <source>
        <dbReference type="SAM" id="SignalP"/>
    </source>
</evidence>
<dbReference type="InterPro" id="IPR012338">
    <property type="entry name" value="Beta-lactam/transpept-like"/>
</dbReference>
<gene>
    <name evidence="4" type="ORF">AB0L16_07440</name>
</gene>
<evidence type="ECO:0000313" key="5">
    <source>
        <dbReference type="Proteomes" id="UP001552594"/>
    </source>
</evidence>
<reference evidence="4 5" key="1">
    <citation type="submission" date="2024-06" db="EMBL/GenBank/DDBJ databases">
        <title>The Natural Products Discovery Center: Release of the First 8490 Sequenced Strains for Exploring Actinobacteria Biosynthetic Diversity.</title>
        <authorList>
            <person name="Kalkreuter E."/>
            <person name="Kautsar S.A."/>
            <person name="Yang D."/>
            <person name="Bader C.D."/>
            <person name="Teijaro C.N."/>
            <person name="Fluegel L."/>
            <person name="Davis C.M."/>
            <person name="Simpson J.R."/>
            <person name="Lauterbach L."/>
            <person name="Steele A.D."/>
            <person name="Gui C."/>
            <person name="Meng S."/>
            <person name="Li G."/>
            <person name="Viehrig K."/>
            <person name="Ye F."/>
            <person name="Su P."/>
            <person name="Kiefer A.F."/>
            <person name="Nichols A."/>
            <person name="Cepeda A.J."/>
            <person name="Yan W."/>
            <person name="Fan B."/>
            <person name="Jiang Y."/>
            <person name="Adhikari A."/>
            <person name="Zheng C.-J."/>
            <person name="Schuster L."/>
            <person name="Cowan T.M."/>
            <person name="Smanski M.J."/>
            <person name="Chevrette M.G."/>
            <person name="De Carvalho L.P.S."/>
            <person name="Shen B."/>
        </authorList>
    </citation>
    <scope>NUCLEOTIDE SEQUENCE [LARGE SCALE GENOMIC DNA]</scope>
    <source>
        <strain evidence="4 5">NPDC052347</strain>
    </source>
</reference>
<dbReference type="PANTHER" id="PTHR46825:SF7">
    <property type="entry name" value="D-ALANYL-D-ALANINE CARBOXYPEPTIDASE"/>
    <property type="match status" value="1"/>
</dbReference>
<comment type="caution">
    <text evidence="4">The sequence shown here is derived from an EMBL/GenBank/DDBJ whole genome shotgun (WGS) entry which is preliminary data.</text>
</comment>
<feature type="domain" description="Beta-lactamase-related" evidence="3">
    <location>
        <begin position="45"/>
        <end position="383"/>
    </location>
</feature>
<evidence type="ECO:0000259" key="3">
    <source>
        <dbReference type="Pfam" id="PF00144"/>
    </source>
</evidence>
<keyword evidence="5" id="KW-1185">Reference proteome</keyword>
<dbReference type="GO" id="GO:0016787">
    <property type="term" value="F:hydrolase activity"/>
    <property type="evidence" value="ECO:0007669"/>
    <property type="project" value="UniProtKB-KW"/>
</dbReference>
<proteinExistence type="predicted"/>
<feature type="region of interest" description="Disordered" evidence="1">
    <location>
        <begin position="68"/>
        <end position="87"/>
    </location>
</feature>
<dbReference type="Proteomes" id="UP001552594">
    <property type="component" value="Unassembled WGS sequence"/>
</dbReference>
<feature type="chain" id="PRO_5046829355" evidence="2">
    <location>
        <begin position="29"/>
        <end position="392"/>
    </location>
</feature>
<sequence>MKPSRTTTAVTTLLAATVLAATAAPAVAAQAHHRSVDRTALQRALDRLAADGVPGAVAEVRDEHGVWSGSAGREDLRSRQRPSADDRFRAGSVTKSLVATVVLQLVAEKKIGLDDRIDRYLPGLIPADHYGRQITVRQLLHHTSGLPDFLDVLRNRLMGEWHGDFTKLRTEHYTHRQLVSMALTLPSEFKPGEKGKWEYSNTNYVVLGLLVERVTGHSLGQQVDQRVIRPLHLKNTSMPATSRIDGRHLHGYQRFPRPTDPFADITEYDPNVFWGPGNVVSNAHDLNTFYRALMGGKLLPAKLNKEMRNVTPDGADRPGRYYGLGLEGTTEYTRARAYGHTGSVPGYLTYSFVTGDGKRQVTLALGSNLDLSPNPKAADDARAFLKTALNGK</sequence>
<accession>A0ABV3JTS0</accession>
<evidence type="ECO:0000256" key="1">
    <source>
        <dbReference type="SAM" id="MobiDB-lite"/>
    </source>
</evidence>
<dbReference type="InterPro" id="IPR050491">
    <property type="entry name" value="AmpC-like"/>
</dbReference>
<dbReference type="RefSeq" id="WP_109282735.1">
    <property type="nucleotide sequence ID" value="NZ_JBFAUK010000004.1"/>
</dbReference>
<feature type="signal peptide" evidence="2">
    <location>
        <begin position="1"/>
        <end position="28"/>
    </location>
</feature>